<dbReference type="Proteomes" id="UP001295444">
    <property type="component" value="Chromosome 01"/>
</dbReference>
<evidence type="ECO:0000313" key="3">
    <source>
        <dbReference type="Proteomes" id="UP001295444"/>
    </source>
</evidence>
<keyword evidence="3" id="KW-1185">Reference proteome</keyword>
<name>A0AAD1R2J3_PELCU</name>
<proteinExistence type="predicted"/>
<evidence type="ECO:0000256" key="1">
    <source>
        <dbReference type="SAM" id="MobiDB-lite"/>
    </source>
</evidence>
<reference evidence="2" key="1">
    <citation type="submission" date="2022-03" db="EMBL/GenBank/DDBJ databases">
        <authorList>
            <person name="Alioto T."/>
            <person name="Alioto T."/>
            <person name="Gomez Garrido J."/>
        </authorList>
    </citation>
    <scope>NUCLEOTIDE SEQUENCE</scope>
</reference>
<feature type="region of interest" description="Disordered" evidence="1">
    <location>
        <begin position="39"/>
        <end position="105"/>
    </location>
</feature>
<organism evidence="2 3">
    <name type="scientific">Pelobates cultripes</name>
    <name type="common">Western spadefoot toad</name>
    <dbReference type="NCBI Taxonomy" id="61616"/>
    <lineage>
        <taxon>Eukaryota</taxon>
        <taxon>Metazoa</taxon>
        <taxon>Chordata</taxon>
        <taxon>Craniata</taxon>
        <taxon>Vertebrata</taxon>
        <taxon>Euteleostomi</taxon>
        <taxon>Amphibia</taxon>
        <taxon>Batrachia</taxon>
        <taxon>Anura</taxon>
        <taxon>Pelobatoidea</taxon>
        <taxon>Pelobatidae</taxon>
        <taxon>Pelobates</taxon>
    </lineage>
</organism>
<dbReference type="EMBL" id="OW240912">
    <property type="protein sequence ID" value="CAH2222617.1"/>
    <property type="molecule type" value="Genomic_DNA"/>
</dbReference>
<gene>
    <name evidence="2" type="ORF">PECUL_23A003483</name>
</gene>
<dbReference type="AlphaFoldDB" id="A0AAD1R2J3"/>
<protein>
    <submittedName>
        <fullName evidence="2">Uncharacterized protein</fullName>
    </submittedName>
</protein>
<evidence type="ECO:0000313" key="2">
    <source>
        <dbReference type="EMBL" id="CAH2222617.1"/>
    </source>
</evidence>
<accession>A0AAD1R2J3</accession>
<sequence>MALEHGAEKHVRPTLTSWAVFDKICEAFWERLKLRANHARKLTATDPMRSSTSTKLPRGPKRLHQSGGGKDQQYPQKAAQTPGRPGVMSVRDVGADSSLTLTPWR</sequence>